<feature type="domain" description="Peptidase S9A N-terminal" evidence="6">
    <location>
        <begin position="28"/>
        <end position="429"/>
    </location>
</feature>
<reference evidence="7" key="1">
    <citation type="submission" date="2019-09" db="EMBL/GenBank/DDBJ databases">
        <authorList>
            <person name="Needham M D."/>
        </authorList>
    </citation>
    <scope>NUCLEOTIDE SEQUENCE</scope>
</reference>
<evidence type="ECO:0000259" key="5">
    <source>
        <dbReference type="Pfam" id="PF00326"/>
    </source>
</evidence>
<organism evidence="7">
    <name type="scientific">seawater metagenome</name>
    <dbReference type="NCBI Taxonomy" id="1561972"/>
    <lineage>
        <taxon>unclassified sequences</taxon>
        <taxon>metagenomes</taxon>
        <taxon>ecological metagenomes</taxon>
    </lineage>
</organism>
<feature type="domain" description="Peptidase S9 prolyl oligopeptidase catalytic" evidence="5">
    <location>
        <begin position="489"/>
        <end position="702"/>
    </location>
</feature>
<evidence type="ECO:0000256" key="3">
    <source>
        <dbReference type="ARBA" id="ARBA00022801"/>
    </source>
</evidence>
<name>A0A5E8CKY9_9ZZZZ</name>
<dbReference type="PANTHER" id="PTHR11757:SF19">
    <property type="entry name" value="PROLYL ENDOPEPTIDASE-LIKE"/>
    <property type="match status" value="1"/>
</dbReference>
<dbReference type="GO" id="GO:0004252">
    <property type="term" value="F:serine-type endopeptidase activity"/>
    <property type="evidence" value="ECO:0007669"/>
    <property type="project" value="InterPro"/>
</dbReference>
<dbReference type="EMBL" id="CABVLZ010000001">
    <property type="protein sequence ID" value="VVU94495.1"/>
    <property type="molecule type" value="Genomic_DNA"/>
</dbReference>
<proteinExistence type="inferred from homology"/>
<evidence type="ECO:0000259" key="6">
    <source>
        <dbReference type="Pfam" id="PF02897"/>
    </source>
</evidence>
<keyword evidence="3" id="KW-0378">Hydrolase</keyword>
<dbReference type="FunFam" id="3.40.50.1820:FF:000005">
    <property type="entry name" value="Prolyl endopeptidase"/>
    <property type="match status" value="1"/>
</dbReference>
<accession>A0A5E8CKY9</accession>
<dbReference type="Gene3D" id="2.130.10.120">
    <property type="entry name" value="Prolyl oligopeptidase, N-terminal domain"/>
    <property type="match status" value="1"/>
</dbReference>
<dbReference type="InterPro" id="IPR001375">
    <property type="entry name" value="Peptidase_S9_cat"/>
</dbReference>
<dbReference type="AlphaFoldDB" id="A0A5E8CKY9"/>
<dbReference type="InterPro" id="IPR051543">
    <property type="entry name" value="Serine_Peptidase_S9A"/>
</dbReference>
<dbReference type="InterPro" id="IPR029058">
    <property type="entry name" value="AB_hydrolase_fold"/>
</dbReference>
<dbReference type="PRINTS" id="PR00862">
    <property type="entry name" value="PROLIGOPTASE"/>
</dbReference>
<dbReference type="Pfam" id="PF00326">
    <property type="entry name" value="Peptidase_S9"/>
    <property type="match status" value="1"/>
</dbReference>
<dbReference type="PANTHER" id="PTHR11757">
    <property type="entry name" value="PROTEASE FAMILY S9A OLIGOPEPTIDASE"/>
    <property type="match status" value="1"/>
</dbReference>
<dbReference type="GO" id="GO:0006508">
    <property type="term" value="P:proteolysis"/>
    <property type="evidence" value="ECO:0007669"/>
    <property type="project" value="UniProtKB-KW"/>
</dbReference>
<dbReference type="SUPFAM" id="SSF50993">
    <property type="entry name" value="Peptidase/esterase 'gauge' domain"/>
    <property type="match status" value="1"/>
</dbReference>
<dbReference type="SUPFAM" id="SSF53474">
    <property type="entry name" value="alpha/beta-Hydrolases"/>
    <property type="match status" value="1"/>
</dbReference>
<evidence type="ECO:0000256" key="4">
    <source>
        <dbReference type="ARBA" id="ARBA00022825"/>
    </source>
</evidence>
<protein>
    <submittedName>
        <fullName evidence="7">Prolyl oligopeptidase, N-terminal beta-propeller domain</fullName>
    </submittedName>
</protein>
<evidence type="ECO:0000313" key="7">
    <source>
        <dbReference type="EMBL" id="VVU94495.1"/>
    </source>
</evidence>
<dbReference type="Pfam" id="PF02897">
    <property type="entry name" value="Peptidase_S9_N"/>
    <property type="match status" value="1"/>
</dbReference>
<gene>
    <name evidence="7" type="ORF">CPAV1605_217</name>
</gene>
<keyword evidence="4" id="KW-0720">Serine protease</keyword>
<evidence type="ECO:0000256" key="2">
    <source>
        <dbReference type="ARBA" id="ARBA00022670"/>
    </source>
</evidence>
<keyword evidence="2" id="KW-0645">Protease</keyword>
<dbReference type="InterPro" id="IPR023302">
    <property type="entry name" value="Pept_S9A_N"/>
</dbReference>
<comment type="similarity">
    <text evidence="1">Belongs to the peptidase S9A family.</text>
</comment>
<dbReference type="InterPro" id="IPR002470">
    <property type="entry name" value="Peptidase_S9A"/>
</dbReference>
<evidence type="ECO:0000256" key="1">
    <source>
        <dbReference type="ARBA" id="ARBA00005228"/>
    </source>
</evidence>
<dbReference type="Gene3D" id="3.40.50.1820">
    <property type="entry name" value="alpha/beta hydrolase"/>
    <property type="match status" value="1"/>
</dbReference>
<sequence length="721" mass="84157">MNTPHAKRVKYNVPFGNVDDNRGQNLIDPPKMVEDHYYWLRDDKRENEEILNHLKKENAYTENVMSKNKEVIESMYADLLSHIKEDDSSLPLPHGEGGWDSKYYYFSKKKKGLSYPIHCRINKESGQEQVILDENILANGKETFDLSSFKITKDHQFMSYGIDETGNEKYQLKIINIDSNTQIEHKIPELSYCSYFWHKNHIYYLLGDEKNRLYQLWKYNLNDHMSIKLFQVDNELIDVSASITEDKSHIFISANSYETDDIYCLLTDDEKMEIKQFTPKIEGHKYSLAYHKGLYFITTNLDDSRNFKIMIADEIGVKTNKWKDFINYSENIYIKGVDVLEKHLLISYSENGNNMVRVIPQKNSNSKHNYYNLSESYNIETNQDIKNIEYIELGIYNTNTILYSENTLKTPYSIYKLNLDNKELECVKVKEVPNFNSNLYEVKRLKAPSHDGVLVPISIIYRKDKFTQNGNNPLYLYGYGSYGCTVDPDFDVKIIPLLDRGFVYAIAHVRGGSFLGYKWYEDGKMFKKKNTFLDFTSCAEYLIKEKYTGEKKITIEGRSAGGLLVGAAMVMKPKLFRTVIAGVPFVDVLNTMSDPSIPLTTQEWEQWGNPNNLESFNYMKEYSPYDNIDVNSYPHILALAGLNDPRVAYWEPAKFVNKLRYYNTNNNLMLLKVEMEEGHFGGMDRYKYLKELAFQYAFVLETYDLEESTISTEMIKELCAY</sequence>